<protein>
    <submittedName>
        <fullName evidence="2">Uncharacterized protein</fullName>
    </submittedName>
</protein>
<dbReference type="AlphaFoldDB" id="A0A395I9M2"/>
<proteinExistence type="predicted"/>
<sequence length="118" mass="13243">MKTQSQPCLTDYTVDLVSGSLALRFNPRLPAKLPRLVSLYFSALILFLYHASSLHIVLCVASQPMGIRQMVMPRFDEALPVCICRKSRTVMLPCLSGRKDAGYHLELLFLGLTINRCT</sequence>
<organism evidence="2 3">
    <name type="scientific">Aspergillus homomorphus (strain CBS 101889)</name>
    <dbReference type="NCBI Taxonomy" id="1450537"/>
    <lineage>
        <taxon>Eukaryota</taxon>
        <taxon>Fungi</taxon>
        <taxon>Dikarya</taxon>
        <taxon>Ascomycota</taxon>
        <taxon>Pezizomycotina</taxon>
        <taxon>Eurotiomycetes</taxon>
        <taxon>Eurotiomycetidae</taxon>
        <taxon>Eurotiales</taxon>
        <taxon>Aspergillaceae</taxon>
        <taxon>Aspergillus</taxon>
        <taxon>Aspergillus subgen. Circumdati</taxon>
    </lineage>
</organism>
<dbReference type="EMBL" id="KZ824268">
    <property type="protein sequence ID" value="RAL16731.1"/>
    <property type="molecule type" value="Genomic_DNA"/>
</dbReference>
<dbReference type="RefSeq" id="XP_025555885.1">
    <property type="nucleotide sequence ID" value="XM_025701035.1"/>
</dbReference>
<keyword evidence="1" id="KW-1133">Transmembrane helix</keyword>
<keyword evidence="1" id="KW-0472">Membrane</keyword>
<accession>A0A395I9M2</accession>
<dbReference type="GeneID" id="37205324"/>
<feature type="transmembrane region" description="Helical" evidence="1">
    <location>
        <begin position="39"/>
        <end position="61"/>
    </location>
</feature>
<evidence type="ECO:0000313" key="3">
    <source>
        <dbReference type="Proteomes" id="UP000248961"/>
    </source>
</evidence>
<name>A0A395I9M2_ASPHC</name>
<gene>
    <name evidence="2" type="ORF">BO97DRAFT_74560</name>
</gene>
<evidence type="ECO:0000313" key="2">
    <source>
        <dbReference type="EMBL" id="RAL16731.1"/>
    </source>
</evidence>
<keyword evidence="1" id="KW-0812">Transmembrane</keyword>
<reference evidence="2 3" key="1">
    <citation type="submission" date="2018-02" db="EMBL/GenBank/DDBJ databases">
        <title>The genomes of Aspergillus section Nigri reveals drivers in fungal speciation.</title>
        <authorList>
            <consortium name="DOE Joint Genome Institute"/>
            <person name="Vesth T.C."/>
            <person name="Nybo J."/>
            <person name="Theobald S."/>
            <person name="Brandl J."/>
            <person name="Frisvad J.C."/>
            <person name="Nielsen K.F."/>
            <person name="Lyhne E.K."/>
            <person name="Kogle M.E."/>
            <person name="Kuo A."/>
            <person name="Riley R."/>
            <person name="Clum A."/>
            <person name="Nolan M."/>
            <person name="Lipzen A."/>
            <person name="Salamov A."/>
            <person name="Henrissat B."/>
            <person name="Wiebenga A."/>
            <person name="De vries R.P."/>
            <person name="Grigoriev I.V."/>
            <person name="Mortensen U.H."/>
            <person name="Andersen M.R."/>
            <person name="Baker S.E."/>
        </authorList>
    </citation>
    <scope>NUCLEOTIDE SEQUENCE [LARGE SCALE GENOMIC DNA]</scope>
    <source>
        <strain evidence="2 3">CBS 101889</strain>
    </source>
</reference>
<keyword evidence="3" id="KW-1185">Reference proteome</keyword>
<evidence type="ECO:0000256" key="1">
    <source>
        <dbReference type="SAM" id="Phobius"/>
    </source>
</evidence>
<dbReference type="VEuPathDB" id="FungiDB:BO97DRAFT_74560"/>
<dbReference type="Proteomes" id="UP000248961">
    <property type="component" value="Unassembled WGS sequence"/>
</dbReference>